<dbReference type="Proteomes" id="UP000823895">
    <property type="component" value="Unassembled WGS sequence"/>
</dbReference>
<evidence type="ECO:0000313" key="11">
    <source>
        <dbReference type="Proteomes" id="UP000823895"/>
    </source>
</evidence>
<evidence type="ECO:0000259" key="9">
    <source>
        <dbReference type="SMART" id="SM00481"/>
    </source>
</evidence>
<dbReference type="InterPro" id="IPR004013">
    <property type="entry name" value="PHP_dom"/>
</dbReference>
<dbReference type="Gene3D" id="3.20.20.140">
    <property type="entry name" value="Metal-dependent hydrolases"/>
    <property type="match status" value="1"/>
</dbReference>
<evidence type="ECO:0000256" key="4">
    <source>
        <dbReference type="ARBA" id="ARBA00022605"/>
    </source>
</evidence>
<organism evidence="10 11">
    <name type="scientific">Candidatus Mediterraneibacter gallistercoris</name>
    <dbReference type="NCBI Taxonomy" id="2838671"/>
    <lineage>
        <taxon>Bacteria</taxon>
        <taxon>Bacillati</taxon>
        <taxon>Bacillota</taxon>
        <taxon>Clostridia</taxon>
        <taxon>Lachnospirales</taxon>
        <taxon>Lachnospiraceae</taxon>
        <taxon>Mediterraneibacter</taxon>
    </lineage>
</organism>
<evidence type="ECO:0000313" key="10">
    <source>
        <dbReference type="EMBL" id="HJC44386.1"/>
    </source>
</evidence>
<evidence type="ECO:0000256" key="2">
    <source>
        <dbReference type="ARBA" id="ARBA00009152"/>
    </source>
</evidence>
<keyword evidence="4 8" id="KW-0028">Amino-acid biosynthesis</keyword>
<dbReference type="SUPFAM" id="SSF89550">
    <property type="entry name" value="PHP domain-like"/>
    <property type="match status" value="1"/>
</dbReference>
<reference evidence="10" key="2">
    <citation type="submission" date="2021-04" db="EMBL/GenBank/DDBJ databases">
        <authorList>
            <person name="Gilroy R."/>
        </authorList>
    </citation>
    <scope>NUCLEOTIDE SEQUENCE</scope>
    <source>
        <strain evidence="10">CHK165-2605</strain>
    </source>
</reference>
<dbReference type="Pfam" id="PF02811">
    <property type="entry name" value="PHP"/>
    <property type="match status" value="1"/>
</dbReference>
<evidence type="ECO:0000256" key="7">
    <source>
        <dbReference type="ARBA" id="ARBA00049158"/>
    </source>
</evidence>
<reference evidence="10" key="1">
    <citation type="journal article" date="2021" name="PeerJ">
        <title>Extensive microbial diversity within the chicken gut microbiome revealed by metagenomics and culture.</title>
        <authorList>
            <person name="Gilroy R."/>
            <person name="Ravi A."/>
            <person name="Getino M."/>
            <person name="Pursley I."/>
            <person name="Horton D.L."/>
            <person name="Alikhan N.F."/>
            <person name="Baker D."/>
            <person name="Gharbi K."/>
            <person name="Hall N."/>
            <person name="Watson M."/>
            <person name="Adriaenssens E.M."/>
            <person name="Foster-Nyarko E."/>
            <person name="Jarju S."/>
            <person name="Secka A."/>
            <person name="Antonio M."/>
            <person name="Oren A."/>
            <person name="Chaudhuri R.R."/>
            <person name="La Ragione R."/>
            <person name="Hildebrand F."/>
            <person name="Pallen M.J."/>
        </authorList>
    </citation>
    <scope>NUCLEOTIDE SEQUENCE</scope>
    <source>
        <strain evidence="10">CHK165-2605</strain>
    </source>
</reference>
<dbReference type="GO" id="GO:0004401">
    <property type="term" value="F:histidinol-phosphatase activity"/>
    <property type="evidence" value="ECO:0007669"/>
    <property type="project" value="UniProtKB-UniRule"/>
</dbReference>
<evidence type="ECO:0000256" key="6">
    <source>
        <dbReference type="ARBA" id="ARBA00023102"/>
    </source>
</evidence>
<dbReference type="GO" id="GO:0000105">
    <property type="term" value="P:L-histidine biosynthetic process"/>
    <property type="evidence" value="ECO:0007669"/>
    <property type="project" value="UniProtKB-UniRule"/>
</dbReference>
<name>A0A9D2T3S4_9FIRM</name>
<keyword evidence="5 8" id="KW-0378">Hydrolase</keyword>
<dbReference type="SMART" id="SM00481">
    <property type="entry name" value="POLIIIAc"/>
    <property type="match status" value="1"/>
</dbReference>
<comment type="pathway">
    <text evidence="1 8">Amino-acid biosynthesis; L-histidine biosynthesis; L-histidine from 5-phospho-alpha-D-ribose 1-diphosphate: step 8/9.</text>
</comment>
<dbReference type="EMBL" id="DWWI01000255">
    <property type="protein sequence ID" value="HJC44386.1"/>
    <property type="molecule type" value="Genomic_DNA"/>
</dbReference>
<evidence type="ECO:0000256" key="8">
    <source>
        <dbReference type="RuleBase" id="RU366003"/>
    </source>
</evidence>
<gene>
    <name evidence="10" type="ORF">H9756_12065</name>
</gene>
<sequence>MFADYHVHTEFSDDSVYPMEEVIQDAVRIGMNEICITDHVDYGIKDDWDSGRKIRYRGSEPLANVDYPRYMTEIRKMQLLYGDKITVRAGMEFGIQKHTIARYEELFHRYVFDFIILSIHQVDDKEFWTQDFQKGKTQQEYNEQYYEEMLYVVKNYKDYSVLGHMDLITRYDEAGVYPFEKIEPYVREILKIVIEDGKGIEVNTSSHRYGLKDTTPSRNILKLYRDLGGRIITIGSDSHSPGQPGAYISDAREMLKNLGFRQFCTFERMQPVFHEL</sequence>
<dbReference type="InterPro" id="IPR010140">
    <property type="entry name" value="Histidinol_P_phosphatase_HisJ"/>
</dbReference>
<comment type="catalytic activity">
    <reaction evidence="7 8">
        <text>L-histidinol phosphate + H2O = L-histidinol + phosphate</text>
        <dbReference type="Rhea" id="RHEA:14465"/>
        <dbReference type="ChEBI" id="CHEBI:15377"/>
        <dbReference type="ChEBI" id="CHEBI:43474"/>
        <dbReference type="ChEBI" id="CHEBI:57699"/>
        <dbReference type="ChEBI" id="CHEBI:57980"/>
        <dbReference type="EC" id="3.1.3.15"/>
    </reaction>
</comment>
<accession>A0A9D2T3S4</accession>
<dbReference type="GO" id="GO:0005737">
    <property type="term" value="C:cytoplasm"/>
    <property type="evidence" value="ECO:0007669"/>
    <property type="project" value="TreeGrafter"/>
</dbReference>
<keyword evidence="6 8" id="KW-0368">Histidine biosynthesis</keyword>
<dbReference type="InterPro" id="IPR003141">
    <property type="entry name" value="Pol/His_phosphatase_N"/>
</dbReference>
<dbReference type="NCBIfam" id="TIGR01856">
    <property type="entry name" value="hisJ_fam"/>
    <property type="match status" value="1"/>
</dbReference>
<dbReference type="PANTHER" id="PTHR21039:SF0">
    <property type="entry name" value="HISTIDINOL-PHOSPHATASE"/>
    <property type="match status" value="1"/>
</dbReference>
<proteinExistence type="inferred from homology"/>
<evidence type="ECO:0000256" key="5">
    <source>
        <dbReference type="ARBA" id="ARBA00022801"/>
    </source>
</evidence>
<protein>
    <recommendedName>
        <fullName evidence="3 8">Histidinol-phosphatase</fullName>
        <shortName evidence="8">HolPase</shortName>
        <ecNumber evidence="3 8">3.1.3.15</ecNumber>
    </recommendedName>
</protein>
<dbReference type="PANTHER" id="PTHR21039">
    <property type="entry name" value="HISTIDINOL PHOSPHATASE-RELATED"/>
    <property type="match status" value="1"/>
</dbReference>
<evidence type="ECO:0000256" key="3">
    <source>
        <dbReference type="ARBA" id="ARBA00013085"/>
    </source>
</evidence>
<comment type="caution">
    <text evidence="10">The sequence shown here is derived from an EMBL/GenBank/DDBJ whole genome shotgun (WGS) entry which is preliminary data.</text>
</comment>
<dbReference type="AlphaFoldDB" id="A0A9D2T3S4"/>
<comment type="similarity">
    <text evidence="2 8">Belongs to the PHP hydrolase family. HisK subfamily.</text>
</comment>
<evidence type="ECO:0000256" key="1">
    <source>
        <dbReference type="ARBA" id="ARBA00004970"/>
    </source>
</evidence>
<feature type="domain" description="Polymerase/histidinol phosphatase N-terminal" evidence="9">
    <location>
        <begin position="3"/>
        <end position="89"/>
    </location>
</feature>
<dbReference type="InterPro" id="IPR016195">
    <property type="entry name" value="Pol/histidinol_Pase-like"/>
</dbReference>
<dbReference type="EC" id="3.1.3.15" evidence="3 8"/>